<evidence type="ECO:0000313" key="3">
    <source>
        <dbReference type="EMBL" id="CAG8685257.1"/>
    </source>
</evidence>
<evidence type="ECO:0000313" key="4">
    <source>
        <dbReference type="Proteomes" id="UP000789759"/>
    </source>
</evidence>
<dbReference type="OrthoDB" id="2326724at2759"/>
<evidence type="ECO:0000256" key="1">
    <source>
        <dbReference type="PROSITE-ProRule" id="PRU00267"/>
    </source>
</evidence>
<dbReference type="InterPro" id="IPR009071">
    <property type="entry name" value="HMG_box_dom"/>
</dbReference>
<proteinExistence type="predicted"/>
<dbReference type="PROSITE" id="PS50118">
    <property type="entry name" value="HMG_BOX_2"/>
    <property type="match status" value="1"/>
</dbReference>
<dbReference type="SMART" id="SM00398">
    <property type="entry name" value="HMG"/>
    <property type="match status" value="1"/>
</dbReference>
<dbReference type="Pfam" id="PF00505">
    <property type="entry name" value="HMG_box"/>
    <property type="match status" value="1"/>
</dbReference>
<protein>
    <submittedName>
        <fullName evidence="3">8565_t:CDS:1</fullName>
    </submittedName>
</protein>
<organism evidence="3 4">
    <name type="scientific">Cetraspora pellucida</name>
    <dbReference type="NCBI Taxonomy" id="1433469"/>
    <lineage>
        <taxon>Eukaryota</taxon>
        <taxon>Fungi</taxon>
        <taxon>Fungi incertae sedis</taxon>
        <taxon>Mucoromycota</taxon>
        <taxon>Glomeromycotina</taxon>
        <taxon>Glomeromycetes</taxon>
        <taxon>Diversisporales</taxon>
        <taxon>Gigasporaceae</taxon>
        <taxon>Cetraspora</taxon>
    </lineage>
</organism>
<keyword evidence="4" id="KW-1185">Reference proteome</keyword>
<dbReference type="EMBL" id="CAJVQA010009462">
    <property type="protein sequence ID" value="CAG8685257.1"/>
    <property type="molecule type" value="Genomic_DNA"/>
</dbReference>
<feature type="domain" description="HMG box" evidence="2">
    <location>
        <begin position="78"/>
        <end position="127"/>
    </location>
</feature>
<sequence length="364" mass="41087">MPRVKKTSIDQSSLKRHKNEPCFDCVPDLKTKLKESIKKHLESMSQQGVVFPTNLPLEILLAPSKRTMKNLRGKTGEKKRAQNGFILYRKDNHFIIQKDYPLASQPEISKIVKKRWETESAEKKNYYTILSSVDFLVHNELFGTGSNDYSVECTDHGSSSEKEFVEDQDDEPWKRAVTMPQMVLLPIAESQECFESTANSQRISSLQPAFYLQNIVTAKNSQAERHSSPSLASRESNHATDFNQCGLALPWNVALNSVATPVNSHTSNDSLLHLDVHLSDLVNAHESYTQTIGDNFSQRTECNLDFVNCTARIADDLCYAYTNTSTNLYYPHLLPQIPIVLSNDSTVMVISSLPHDNSNIITPY</sequence>
<evidence type="ECO:0000259" key="2">
    <source>
        <dbReference type="PROSITE" id="PS50118"/>
    </source>
</evidence>
<dbReference type="GO" id="GO:0003677">
    <property type="term" value="F:DNA binding"/>
    <property type="evidence" value="ECO:0007669"/>
    <property type="project" value="UniProtKB-UniRule"/>
</dbReference>
<name>A0A9N9EMP6_9GLOM</name>
<reference evidence="3" key="1">
    <citation type="submission" date="2021-06" db="EMBL/GenBank/DDBJ databases">
        <authorList>
            <person name="Kallberg Y."/>
            <person name="Tangrot J."/>
            <person name="Rosling A."/>
        </authorList>
    </citation>
    <scope>NUCLEOTIDE SEQUENCE</scope>
    <source>
        <strain evidence="3">FL966</strain>
    </source>
</reference>
<dbReference type="AlphaFoldDB" id="A0A9N9EMP6"/>
<comment type="caution">
    <text evidence="3">The sequence shown here is derived from an EMBL/GenBank/DDBJ whole genome shotgun (WGS) entry which is preliminary data.</text>
</comment>
<dbReference type="Proteomes" id="UP000789759">
    <property type="component" value="Unassembled WGS sequence"/>
</dbReference>
<dbReference type="Gene3D" id="1.10.30.10">
    <property type="entry name" value="High mobility group box domain"/>
    <property type="match status" value="1"/>
</dbReference>
<keyword evidence="1" id="KW-0539">Nucleus</keyword>
<keyword evidence="1" id="KW-0238">DNA-binding</keyword>
<accession>A0A9N9EMP6</accession>
<gene>
    <name evidence="3" type="ORF">CPELLU_LOCUS11030</name>
</gene>
<dbReference type="GO" id="GO:0005634">
    <property type="term" value="C:nucleus"/>
    <property type="evidence" value="ECO:0007669"/>
    <property type="project" value="UniProtKB-UniRule"/>
</dbReference>
<dbReference type="InterPro" id="IPR036910">
    <property type="entry name" value="HMG_box_dom_sf"/>
</dbReference>
<dbReference type="SUPFAM" id="SSF47095">
    <property type="entry name" value="HMG-box"/>
    <property type="match status" value="1"/>
</dbReference>
<feature type="DNA-binding region" description="HMG box" evidence="1">
    <location>
        <begin position="78"/>
        <end position="127"/>
    </location>
</feature>